<keyword evidence="2" id="KW-0813">Transport</keyword>
<feature type="transmembrane region" description="Helical" evidence="11">
    <location>
        <begin position="211"/>
        <end position="229"/>
    </location>
</feature>
<keyword evidence="12" id="KW-0675">Receptor</keyword>
<gene>
    <name evidence="12" type="ORF">PACLA_8A025451</name>
</gene>
<dbReference type="AlphaFoldDB" id="A0A6S7IRV1"/>
<dbReference type="Gene3D" id="1.25.40.20">
    <property type="entry name" value="Ankyrin repeat-containing domain"/>
    <property type="match status" value="1"/>
</dbReference>
<evidence type="ECO:0000256" key="1">
    <source>
        <dbReference type="ARBA" id="ARBA00004651"/>
    </source>
</evidence>
<dbReference type="OrthoDB" id="194358at2759"/>
<dbReference type="EMBL" id="CACRXK020006100">
    <property type="protein sequence ID" value="CAB4008362.1"/>
    <property type="molecule type" value="Genomic_DNA"/>
</dbReference>
<feature type="compositionally biased region" description="Polar residues" evidence="10">
    <location>
        <begin position="757"/>
        <end position="768"/>
    </location>
</feature>
<feature type="compositionally biased region" description="Basic and acidic residues" evidence="10">
    <location>
        <begin position="695"/>
        <end position="708"/>
    </location>
</feature>
<dbReference type="PANTHER" id="PTHR10582:SF33">
    <property type="entry name" value="TRANSIENT RECEPTOR POTENTIAL CHANNEL PYREXIA"/>
    <property type="match status" value="1"/>
</dbReference>
<evidence type="ECO:0000256" key="10">
    <source>
        <dbReference type="SAM" id="MobiDB-lite"/>
    </source>
</evidence>
<dbReference type="SMART" id="SM00248">
    <property type="entry name" value="ANK"/>
    <property type="match status" value="2"/>
</dbReference>
<evidence type="ECO:0000256" key="9">
    <source>
        <dbReference type="ARBA" id="ARBA00023303"/>
    </source>
</evidence>
<evidence type="ECO:0000256" key="5">
    <source>
        <dbReference type="ARBA" id="ARBA00022673"/>
    </source>
</evidence>
<evidence type="ECO:0000256" key="7">
    <source>
        <dbReference type="ARBA" id="ARBA00022837"/>
    </source>
</evidence>
<feature type="transmembrane region" description="Helical" evidence="11">
    <location>
        <begin position="289"/>
        <end position="314"/>
    </location>
</feature>
<keyword evidence="7" id="KW-0106">Calcium</keyword>
<keyword evidence="3" id="KW-1003">Cell membrane</keyword>
<dbReference type="PROSITE" id="PS50088">
    <property type="entry name" value="ANK_REPEAT"/>
    <property type="match status" value="2"/>
</dbReference>
<keyword evidence="4" id="KW-0109">Calcium transport</keyword>
<dbReference type="PANTHER" id="PTHR10582">
    <property type="entry name" value="TRANSIENT RECEPTOR POTENTIAL ION CHANNEL PROTEIN"/>
    <property type="match status" value="1"/>
</dbReference>
<organism evidence="12 13">
    <name type="scientific">Paramuricea clavata</name>
    <name type="common">Red gorgonian</name>
    <name type="synonym">Violescent sea-whip</name>
    <dbReference type="NCBI Taxonomy" id="317549"/>
    <lineage>
        <taxon>Eukaryota</taxon>
        <taxon>Metazoa</taxon>
        <taxon>Cnidaria</taxon>
        <taxon>Anthozoa</taxon>
        <taxon>Octocorallia</taxon>
        <taxon>Malacalcyonacea</taxon>
        <taxon>Plexauridae</taxon>
        <taxon>Paramuricea</taxon>
    </lineage>
</organism>
<evidence type="ECO:0000256" key="6">
    <source>
        <dbReference type="ARBA" id="ARBA00022737"/>
    </source>
</evidence>
<feature type="transmembrane region" description="Helical" evidence="11">
    <location>
        <begin position="320"/>
        <end position="338"/>
    </location>
</feature>
<dbReference type="GO" id="GO:0005262">
    <property type="term" value="F:calcium channel activity"/>
    <property type="evidence" value="ECO:0007669"/>
    <property type="project" value="UniProtKB-KW"/>
</dbReference>
<feature type="compositionally biased region" description="Polar residues" evidence="10">
    <location>
        <begin position="780"/>
        <end position="789"/>
    </location>
</feature>
<feature type="compositionally biased region" description="Polar residues" evidence="10">
    <location>
        <begin position="527"/>
        <end position="559"/>
    </location>
</feature>
<keyword evidence="9" id="KW-0407">Ion channel</keyword>
<dbReference type="Proteomes" id="UP001152795">
    <property type="component" value="Unassembled WGS sequence"/>
</dbReference>
<comment type="subcellular location">
    <subcellularLocation>
        <location evidence="1">Cell membrane</location>
        <topology evidence="1">Multi-pass membrane protein</topology>
    </subcellularLocation>
</comment>
<dbReference type="InterPro" id="IPR024862">
    <property type="entry name" value="TRPV"/>
</dbReference>
<keyword evidence="13" id="KW-1185">Reference proteome</keyword>
<comment type="caution">
    <text evidence="12">The sequence shown here is derived from an EMBL/GenBank/DDBJ whole genome shotgun (WGS) entry which is preliminary data.</text>
</comment>
<evidence type="ECO:0000256" key="2">
    <source>
        <dbReference type="ARBA" id="ARBA00022448"/>
    </source>
</evidence>
<feature type="transmembrane region" description="Helical" evidence="11">
    <location>
        <begin position="175"/>
        <end position="196"/>
    </location>
</feature>
<feature type="compositionally biased region" description="Basic and acidic residues" evidence="10">
    <location>
        <begin position="581"/>
        <end position="590"/>
    </location>
</feature>
<keyword evidence="11" id="KW-0472">Membrane</keyword>
<keyword evidence="11" id="KW-1133">Transmembrane helix</keyword>
<dbReference type="GO" id="GO:0005886">
    <property type="term" value="C:plasma membrane"/>
    <property type="evidence" value="ECO:0007669"/>
    <property type="project" value="UniProtKB-SubCell"/>
</dbReference>
<dbReference type="GO" id="GO:0098703">
    <property type="term" value="P:calcium ion import across plasma membrane"/>
    <property type="evidence" value="ECO:0007669"/>
    <property type="project" value="TreeGrafter"/>
</dbReference>
<keyword evidence="5" id="KW-0107">Calcium channel</keyword>
<evidence type="ECO:0000256" key="11">
    <source>
        <dbReference type="SAM" id="Phobius"/>
    </source>
</evidence>
<sequence length="789" mass="90463">MVEFLINNGADVNIKTTGEGQSPIHFAAKNDACLSLKMLLAYDADMGARDYQERTPLQVAAEMSRSKAAKLLIDMGAPAGVYDIKGEVALSLLILKMPDVALVALDQFHSEDMINRKEYYFLNYLEGPRLLEDKKSGARTPLEVSIQTQQFDIVMHPVMQRLIYMKWQKFGRRGAWLDLATNLLFSILWTVLGVTLPHKAKELYEPLSERWWRLVLAILVMFLTFVEIFKQVASVYRVKKSLTKWKGYREKELERDLPFCHPRWPDEKRYLDGEIKAVREERLLSSQDGWFYIDWVALILIMGSAISHATFFFLDTEKVYNIHIRFVCVLLIVIWFRIMKYARPFKVFGMTVLDNYAFESLEEKDATMARVLCGSYISICSIIILNLLIALLADTFTRVYENAIENAAMQRAKTILNLEQSLRKTHKRSYYDFIREHCSPEVKDYDAQDEAGNDRDKKRQMDEMRLQVNDIFLLINERFGKRFGEAQKSDLDELMEKMTTVSVETSKIRTSVQLTMIRLKALEQTVKSNGSVQIQNEASTPAESTTQTRRPSNISVHSTSSERKSRSGRSTKQRVLSEPNIQKKRERQEGKYATISGQQKTSSRPHSRASLKSVDSKRQRESSRPPSREGILEEHVVAREEPSKFEYISATDDDVRPTEHAQTTQPTMPQDRASSSEEETILNDFEDESSSLTADIHDKKRQAVDKKGKLPKQTSISKMPKTLADVFKKAKRKARLSSDSSQLSQRDDDTREVAPEMSQQSQTVQPRSNLAPLAPRSDLSDTSYVTTDN</sequence>
<protein>
    <submittedName>
        <fullName evidence="12">Transient receptor potential cation channel subfamily A member 1-like</fullName>
    </submittedName>
</protein>
<feature type="compositionally biased region" description="Acidic residues" evidence="10">
    <location>
        <begin position="676"/>
        <end position="689"/>
    </location>
</feature>
<evidence type="ECO:0000313" key="13">
    <source>
        <dbReference type="Proteomes" id="UP001152795"/>
    </source>
</evidence>
<evidence type="ECO:0000256" key="3">
    <source>
        <dbReference type="ARBA" id="ARBA00022475"/>
    </source>
</evidence>
<feature type="compositionally biased region" description="Basic and acidic residues" evidence="10">
    <location>
        <begin position="745"/>
        <end position="754"/>
    </location>
</feature>
<evidence type="ECO:0000256" key="4">
    <source>
        <dbReference type="ARBA" id="ARBA00022568"/>
    </source>
</evidence>
<dbReference type="SUPFAM" id="SSF48403">
    <property type="entry name" value="Ankyrin repeat"/>
    <property type="match status" value="1"/>
</dbReference>
<name>A0A6S7IRV1_PARCT</name>
<feature type="compositionally biased region" description="Basic and acidic residues" evidence="10">
    <location>
        <begin position="614"/>
        <end position="644"/>
    </location>
</feature>
<feature type="region of interest" description="Disordered" evidence="10">
    <location>
        <begin position="527"/>
        <end position="789"/>
    </location>
</feature>
<dbReference type="InterPro" id="IPR002110">
    <property type="entry name" value="Ankyrin_rpt"/>
</dbReference>
<proteinExistence type="predicted"/>
<dbReference type="Pfam" id="PF12796">
    <property type="entry name" value="Ank_2"/>
    <property type="match status" value="1"/>
</dbReference>
<evidence type="ECO:0000256" key="8">
    <source>
        <dbReference type="ARBA" id="ARBA00023065"/>
    </source>
</evidence>
<evidence type="ECO:0000313" key="12">
    <source>
        <dbReference type="EMBL" id="CAB4008362.1"/>
    </source>
</evidence>
<dbReference type="InterPro" id="IPR036770">
    <property type="entry name" value="Ankyrin_rpt-contain_sf"/>
</dbReference>
<keyword evidence="6" id="KW-0677">Repeat</keyword>
<keyword evidence="8" id="KW-0406">Ion transport</keyword>
<accession>A0A6S7IRV1</accession>
<dbReference type="PROSITE" id="PS50297">
    <property type="entry name" value="ANK_REP_REGION"/>
    <property type="match status" value="1"/>
</dbReference>
<keyword evidence="11" id="KW-0812">Transmembrane</keyword>
<feature type="transmembrane region" description="Helical" evidence="11">
    <location>
        <begin position="371"/>
        <end position="393"/>
    </location>
</feature>
<reference evidence="12" key="1">
    <citation type="submission" date="2020-04" db="EMBL/GenBank/DDBJ databases">
        <authorList>
            <person name="Alioto T."/>
            <person name="Alioto T."/>
            <person name="Gomez Garrido J."/>
        </authorList>
    </citation>
    <scope>NUCLEOTIDE SEQUENCE</scope>
    <source>
        <strain evidence="12">A484AB</strain>
    </source>
</reference>